<evidence type="ECO:0000313" key="2">
    <source>
        <dbReference type="EMBL" id="KZV90498.1"/>
    </source>
</evidence>
<name>A0A165GGU8_EXIGL</name>
<keyword evidence="3" id="KW-1185">Reference proteome</keyword>
<dbReference type="EMBL" id="KV426047">
    <property type="protein sequence ID" value="KZV90498.1"/>
    <property type="molecule type" value="Genomic_DNA"/>
</dbReference>
<feature type="region of interest" description="Disordered" evidence="1">
    <location>
        <begin position="120"/>
        <end position="143"/>
    </location>
</feature>
<proteinExistence type="predicted"/>
<organism evidence="2 3">
    <name type="scientific">Exidia glandulosa HHB12029</name>
    <dbReference type="NCBI Taxonomy" id="1314781"/>
    <lineage>
        <taxon>Eukaryota</taxon>
        <taxon>Fungi</taxon>
        <taxon>Dikarya</taxon>
        <taxon>Basidiomycota</taxon>
        <taxon>Agaricomycotina</taxon>
        <taxon>Agaricomycetes</taxon>
        <taxon>Auriculariales</taxon>
        <taxon>Exidiaceae</taxon>
        <taxon>Exidia</taxon>
    </lineage>
</organism>
<protein>
    <recommendedName>
        <fullName evidence="4">Glutamyl-tRNA(Gln) amidotransferase subunit C, mitochondrial</fullName>
    </recommendedName>
</protein>
<sequence length="161" mass="17924">MLSLARRCSSRLVLRTRTYSARSSRELVETDELGLPKKPTWSVQELLSSYPTTPLSSDKLQHLHKLAALVPPEQGSAEWNNLSDDIGELVRLVEAVKLIDTTGVEPENMLEPIVLSEITGDESASAETKYDDEPHGASLLEHAEHSRNGFYVVDTPSSRRR</sequence>
<evidence type="ECO:0000256" key="1">
    <source>
        <dbReference type="SAM" id="MobiDB-lite"/>
    </source>
</evidence>
<reference evidence="2 3" key="1">
    <citation type="journal article" date="2016" name="Mol. Biol. Evol.">
        <title>Comparative Genomics of Early-Diverging Mushroom-Forming Fungi Provides Insights into the Origins of Lignocellulose Decay Capabilities.</title>
        <authorList>
            <person name="Nagy L.G."/>
            <person name="Riley R."/>
            <person name="Tritt A."/>
            <person name="Adam C."/>
            <person name="Daum C."/>
            <person name="Floudas D."/>
            <person name="Sun H."/>
            <person name="Yadav J.S."/>
            <person name="Pangilinan J."/>
            <person name="Larsson K.H."/>
            <person name="Matsuura K."/>
            <person name="Barry K."/>
            <person name="Labutti K."/>
            <person name="Kuo R."/>
            <person name="Ohm R.A."/>
            <person name="Bhattacharya S.S."/>
            <person name="Shirouzu T."/>
            <person name="Yoshinaga Y."/>
            <person name="Martin F.M."/>
            <person name="Grigoriev I.V."/>
            <person name="Hibbett D.S."/>
        </authorList>
    </citation>
    <scope>NUCLEOTIDE SEQUENCE [LARGE SCALE GENOMIC DNA]</scope>
    <source>
        <strain evidence="2 3">HHB12029</strain>
    </source>
</reference>
<accession>A0A165GGU8</accession>
<feature type="compositionally biased region" description="Basic and acidic residues" evidence="1">
    <location>
        <begin position="128"/>
        <end position="143"/>
    </location>
</feature>
<evidence type="ECO:0008006" key="4">
    <source>
        <dbReference type="Google" id="ProtNLM"/>
    </source>
</evidence>
<dbReference type="OrthoDB" id="5522061at2759"/>
<feature type="non-terminal residue" evidence="2">
    <location>
        <position position="1"/>
    </location>
</feature>
<dbReference type="InParanoid" id="A0A165GGU8"/>
<gene>
    <name evidence="2" type="ORF">EXIGLDRAFT_720280</name>
</gene>
<dbReference type="Proteomes" id="UP000077266">
    <property type="component" value="Unassembled WGS sequence"/>
</dbReference>
<dbReference type="AlphaFoldDB" id="A0A165GGU8"/>
<evidence type="ECO:0000313" key="3">
    <source>
        <dbReference type="Proteomes" id="UP000077266"/>
    </source>
</evidence>